<dbReference type="Gene3D" id="2.40.50.140">
    <property type="entry name" value="Nucleic acid-binding proteins"/>
    <property type="match status" value="1"/>
</dbReference>
<accession>A0AAV9KYB2</accession>
<organism evidence="1 2">
    <name type="scientific">Solanum pinnatisectum</name>
    <name type="common">tansyleaf nightshade</name>
    <dbReference type="NCBI Taxonomy" id="50273"/>
    <lineage>
        <taxon>Eukaryota</taxon>
        <taxon>Viridiplantae</taxon>
        <taxon>Streptophyta</taxon>
        <taxon>Embryophyta</taxon>
        <taxon>Tracheophyta</taxon>
        <taxon>Spermatophyta</taxon>
        <taxon>Magnoliopsida</taxon>
        <taxon>eudicotyledons</taxon>
        <taxon>Gunneridae</taxon>
        <taxon>Pentapetalae</taxon>
        <taxon>asterids</taxon>
        <taxon>lamiids</taxon>
        <taxon>Solanales</taxon>
        <taxon>Solanaceae</taxon>
        <taxon>Solanoideae</taxon>
        <taxon>Solaneae</taxon>
        <taxon>Solanum</taxon>
    </lineage>
</organism>
<dbReference type="InterPro" id="IPR012340">
    <property type="entry name" value="NA-bd_OB-fold"/>
</dbReference>
<dbReference type="EMBL" id="JAWPEI010000008">
    <property type="protein sequence ID" value="KAK4718022.1"/>
    <property type="molecule type" value="Genomic_DNA"/>
</dbReference>
<sequence length="126" mass="14798">MDCVQLDHENVNNLVLFTLGAEYHIVRGTLDLVGVKDRQQGRSSALYILIQYLYNLMKPCESLETCEEREETDTQFKVSKQNSILDLIDTYRILRKAVFDESRMYGLEEIFHIFEIHPTIWGKKPK</sequence>
<keyword evidence="2" id="KW-1185">Reference proteome</keyword>
<dbReference type="Proteomes" id="UP001311915">
    <property type="component" value="Unassembled WGS sequence"/>
</dbReference>
<dbReference type="AlphaFoldDB" id="A0AAV9KYB2"/>
<comment type="caution">
    <text evidence="1">The sequence shown here is derived from an EMBL/GenBank/DDBJ whole genome shotgun (WGS) entry which is preliminary data.</text>
</comment>
<protein>
    <submittedName>
        <fullName evidence="1">Uncharacterized protein</fullName>
    </submittedName>
</protein>
<reference evidence="1 2" key="1">
    <citation type="submission" date="2023-10" db="EMBL/GenBank/DDBJ databases">
        <title>Genome-Wide Identification Analysis in wild type Solanum Pinnatisectum Reveals Some Genes Defensing Phytophthora Infestans.</title>
        <authorList>
            <person name="Sun C."/>
        </authorList>
    </citation>
    <scope>NUCLEOTIDE SEQUENCE [LARGE SCALE GENOMIC DNA]</scope>
    <source>
        <strain evidence="1">LQN</strain>
        <tissue evidence="1">Leaf</tissue>
    </source>
</reference>
<gene>
    <name evidence="1" type="ORF">R3W88_016360</name>
</gene>
<proteinExistence type="predicted"/>
<evidence type="ECO:0000313" key="1">
    <source>
        <dbReference type="EMBL" id="KAK4718022.1"/>
    </source>
</evidence>
<name>A0AAV9KYB2_9SOLN</name>
<evidence type="ECO:0000313" key="2">
    <source>
        <dbReference type="Proteomes" id="UP001311915"/>
    </source>
</evidence>